<protein>
    <submittedName>
        <fullName evidence="3">2-polyprenyl-6-methoxyphenol hydroxylase</fullName>
    </submittedName>
</protein>
<dbReference type="Proteomes" id="UP000181980">
    <property type="component" value="Unassembled WGS sequence"/>
</dbReference>
<sequence>MSGAESEATTACVVGGGPAGAMVALLLARAGVDVTLLERHGDFLRDFRGDTVHPATLDVLDQLELAERLHARPHQKIGSMSMIRAGRRRELADFRRLKVKFPYITMIGQWDFLDFITGEAARYPNFRLLMNSSLHDVLRVDGRVRGIRYRHGDEHHELRAELVIAADGRRSATRAAVGLHPRAKGVSIDVVLFRLSRRDDDPTEGITLRLDGGDVLGLIDRGSYWQSFVEIPKGDGIRALRAAGIEAFRDTVVRLAPFLADRVGEIESIDALNFLDVRVDRLRRWHVPGLLVIGDAAHCMSPVGGVGVNLAVQDAVATANTLVEPLLRCQDEGLPVPRSALAAVQRRRRLPTTTIQLLQRAALRVDLNGATAGPGPDTDDGAGAGTGLVAGLMGRVIAYGIRPERVRSRRILTPGRPPM</sequence>
<dbReference type="PANTHER" id="PTHR43476">
    <property type="entry name" value="3-(3-HYDROXY-PHENYL)PROPIONATE/3-HYDROXYCINNAMIC ACID HYDROXYLASE"/>
    <property type="match status" value="1"/>
</dbReference>
<evidence type="ECO:0000313" key="4">
    <source>
        <dbReference type="Proteomes" id="UP000181980"/>
    </source>
</evidence>
<keyword evidence="4" id="KW-1185">Reference proteome</keyword>
<dbReference type="OrthoDB" id="9791689at2"/>
<dbReference type="Gene3D" id="3.50.50.60">
    <property type="entry name" value="FAD/NAD(P)-binding domain"/>
    <property type="match status" value="2"/>
</dbReference>
<dbReference type="InterPro" id="IPR050631">
    <property type="entry name" value="PheA/TfdB_FAD_monoxygenase"/>
</dbReference>
<dbReference type="RefSeq" id="WP_069112091.1">
    <property type="nucleotide sequence ID" value="NZ_FNUC01000004.1"/>
</dbReference>
<evidence type="ECO:0000256" key="1">
    <source>
        <dbReference type="ARBA" id="ARBA00023002"/>
    </source>
</evidence>
<dbReference type="STRING" id="561176.SAMN04488561_6422"/>
<reference evidence="4" key="1">
    <citation type="submission" date="2016-10" db="EMBL/GenBank/DDBJ databases">
        <authorList>
            <person name="Varghese N."/>
            <person name="Submissions S."/>
        </authorList>
    </citation>
    <scope>NUCLEOTIDE SEQUENCE [LARGE SCALE GENOMIC DNA]</scope>
    <source>
        <strain evidence="4">DSM 45237</strain>
    </source>
</reference>
<organism evidence="3 4">
    <name type="scientific">Jiangella alba</name>
    <dbReference type="NCBI Taxonomy" id="561176"/>
    <lineage>
        <taxon>Bacteria</taxon>
        <taxon>Bacillati</taxon>
        <taxon>Actinomycetota</taxon>
        <taxon>Actinomycetes</taxon>
        <taxon>Jiangellales</taxon>
        <taxon>Jiangellaceae</taxon>
        <taxon>Jiangella</taxon>
    </lineage>
</organism>
<dbReference type="GO" id="GO:0016491">
    <property type="term" value="F:oxidoreductase activity"/>
    <property type="evidence" value="ECO:0007669"/>
    <property type="project" value="UniProtKB-KW"/>
</dbReference>
<evidence type="ECO:0000313" key="3">
    <source>
        <dbReference type="EMBL" id="SEF18362.1"/>
    </source>
</evidence>
<dbReference type="AlphaFoldDB" id="A0A1H5PWX1"/>
<dbReference type="PANTHER" id="PTHR43476:SF5">
    <property type="entry name" value="FAD-DEPENDENT MONOOXYGENASE"/>
    <property type="match status" value="1"/>
</dbReference>
<dbReference type="GO" id="GO:0071949">
    <property type="term" value="F:FAD binding"/>
    <property type="evidence" value="ECO:0007669"/>
    <property type="project" value="InterPro"/>
</dbReference>
<dbReference type="SUPFAM" id="SSF51905">
    <property type="entry name" value="FAD/NAD(P)-binding domain"/>
    <property type="match status" value="1"/>
</dbReference>
<evidence type="ECO:0000259" key="2">
    <source>
        <dbReference type="Pfam" id="PF01494"/>
    </source>
</evidence>
<dbReference type="PRINTS" id="PR00420">
    <property type="entry name" value="RNGMNOXGNASE"/>
</dbReference>
<accession>A0A1H5PWX1</accession>
<keyword evidence="1" id="KW-0560">Oxidoreductase</keyword>
<proteinExistence type="predicted"/>
<name>A0A1H5PWX1_9ACTN</name>
<dbReference type="Pfam" id="PF01494">
    <property type="entry name" value="FAD_binding_3"/>
    <property type="match status" value="1"/>
</dbReference>
<feature type="domain" description="FAD-binding" evidence="2">
    <location>
        <begin position="9"/>
        <end position="326"/>
    </location>
</feature>
<dbReference type="InterPro" id="IPR002938">
    <property type="entry name" value="FAD-bd"/>
</dbReference>
<gene>
    <name evidence="3" type="ORF">SAMN04488561_6422</name>
</gene>
<dbReference type="EMBL" id="FNUC01000004">
    <property type="protein sequence ID" value="SEF18362.1"/>
    <property type="molecule type" value="Genomic_DNA"/>
</dbReference>
<dbReference type="InterPro" id="IPR036188">
    <property type="entry name" value="FAD/NAD-bd_sf"/>
</dbReference>